<dbReference type="AlphaFoldDB" id="A0A397WMS6"/>
<protein>
    <submittedName>
        <fullName evidence="1">Uncharacterized protein</fullName>
    </submittedName>
</protein>
<name>A0A397WMS6_9ARCH</name>
<sequence>MRAKKYSNVHCYYCGRLVRIDKAVVLRVSPRIRLDVSDDQKPFLVQVQPIKIYICPACARYRGITKKDLRNKEKEILTKLGIDI</sequence>
<evidence type="ECO:0000313" key="1">
    <source>
        <dbReference type="EMBL" id="RIB35375.1"/>
    </source>
</evidence>
<reference evidence="1 2" key="1">
    <citation type="journal article" date="2018" name="Syst. Appl. Microbiol.">
        <title>A new symbiotic nanoarchaeote (Candidatus Nanoclepta minutus) and its host (Zestosphaera tikiterensis gen. nov., sp. nov.) from a New Zealand hot spring.</title>
        <authorList>
            <person name="St John E."/>
            <person name="Liu Y."/>
            <person name="Podar M."/>
            <person name="Stott M.B."/>
            <person name="Meneghin J."/>
            <person name="Chen Z."/>
            <person name="Lagutin K."/>
            <person name="Mitchell K."/>
            <person name="Reysenbach A.L."/>
        </authorList>
    </citation>
    <scope>NUCLEOTIDE SEQUENCE [LARGE SCALE GENOMIC DNA]</scope>
    <source>
        <strain evidence="1">NZ3</strain>
    </source>
</reference>
<organism evidence="1 2">
    <name type="scientific">Candidatus Nanoclepta minutus</name>
    <dbReference type="NCBI Taxonomy" id="1940235"/>
    <lineage>
        <taxon>Archaea</taxon>
        <taxon>Nanobdellota</taxon>
        <taxon>Candidatus Nanoclepta</taxon>
    </lineage>
</organism>
<gene>
    <name evidence="1" type="ORF">BXU00_01255</name>
</gene>
<dbReference type="Proteomes" id="UP000266622">
    <property type="component" value="Unassembled WGS sequence"/>
</dbReference>
<dbReference type="EMBL" id="MWMI01000002">
    <property type="protein sequence ID" value="RIB35375.1"/>
    <property type="molecule type" value="Genomic_DNA"/>
</dbReference>
<evidence type="ECO:0000313" key="2">
    <source>
        <dbReference type="Proteomes" id="UP000266622"/>
    </source>
</evidence>
<comment type="caution">
    <text evidence="1">The sequence shown here is derived from an EMBL/GenBank/DDBJ whole genome shotgun (WGS) entry which is preliminary data.</text>
</comment>
<accession>A0A397WMS6</accession>
<proteinExistence type="predicted"/>